<dbReference type="EMBL" id="MN739869">
    <property type="protein sequence ID" value="QHT75377.1"/>
    <property type="molecule type" value="Genomic_DNA"/>
</dbReference>
<evidence type="ECO:0000259" key="7">
    <source>
        <dbReference type="PROSITE" id="PS51324"/>
    </source>
</evidence>
<organism evidence="8">
    <name type="scientific">viral metagenome</name>
    <dbReference type="NCBI Taxonomy" id="1070528"/>
    <lineage>
        <taxon>unclassified sequences</taxon>
        <taxon>metagenomes</taxon>
        <taxon>organismal metagenomes</taxon>
    </lineage>
</organism>
<name>A0A6C0D4I4_9ZZZZ</name>
<evidence type="ECO:0000313" key="9">
    <source>
        <dbReference type="EMBL" id="QHT75377.1"/>
    </source>
</evidence>
<evidence type="ECO:0000256" key="6">
    <source>
        <dbReference type="ARBA" id="ARBA00023157"/>
    </source>
</evidence>
<evidence type="ECO:0000256" key="1">
    <source>
        <dbReference type="ARBA" id="ARBA00001974"/>
    </source>
</evidence>
<feature type="domain" description="ERV/ALR sulfhydryl oxidase" evidence="7">
    <location>
        <begin position="1"/>
        <end position="102"/>
    </location>
</feature>
<dbReference type="Pfam" id="PF04777">
    <property type="entry name" value="Evr1_Alr"/>
    <property type="match status" value="1"/>
</dbReference>
<dbReference type="Gene3D" id="1.20.120.310">
    <property type="entry name" value="ERV/ALR sulfhydryl oxidase domain"/>
    <property type="match status" value="1"/>
</dbReference>
<keyword evidence="6" id="KW-1015">Disulfide bond</keyword>
<proteinExistence type="predicted"/>
<evidence type="ECO:0000256" key="5">
    <source>
        <dbReference type="ARBA" id="ARBA00023002"/>
    </source>
</evidence>
<keyword evidence="3" id="KW-0285">Flavoprotein</keyword>
<keyword evidence="5" id="KW-0560">Oxidoreductase</keyword>
<evidence type="ECO:0000256" key="4">
    <source>
        <dbReference type="ARBA" id="ARBA00022827"/>
    </source>
</evidence>
<dbReference type="SUPFAM" id="SSF69000">
    <property type="entry name" value="FAD-dependent thiol oxidase"/>
    <property type="match status" value="1"/>
</dbReference>
<dbReference type="GO" id="GO:0005739">
    <property type="term" value="C:mitochondrion"/>
    <property type="evidence" value="ECO:0007669"/>
    <property type="project" value="TreeGrafter"/>
</dbReference>
<dbReference type="GO" id="GO:0016971">
    <property type="term" value="F:flavin-dependent sulfhydryl oxidase activity"/>
    <property type="evidence" value="ECO:0007669"/>
    <property type="project" value="InterPro"/>
</dbReference>
<dbReference type="PANTHER" id="PTHR12645:SF0">
    <property type="entry name" value="FAD-LINKED SULFHYDRYL OXIDASE ALR"/>
    <property type="match status" value="1"/>
</dbReference>
<protein>
    <recommendedName>
        <fullName evidence="2">thiol oxidase</fullName>
        <ecNumber evidence="2">1.8.3.2</ecNumber>
    </recommendedName>
</protein>
<comment type="cofactor">
    <cofactor evidence="1">
        <name>FAD</name>
        <dbReference type="ChEBI" id="CHEBI:57692"/>
    </cofactor>
</comment>
<dbReference type="EC" id="1.8.3.2" evidence="2"/>
<dbReference type="PROSITE" id="PS51324">
    <property type="entry name" value="ERV_ALR"/>
    <property type="match status" value="1"/>
</dbReference>
<evidence type="ECO:0000256" key="3">
    <source>
        <dbReference type="ARBA" id="ARBA00022630"/>
    </source>
</evidence>
<dbReference type="AlphaFoldDB" id="A0A6C0D4I4"/>
<dbReference type="InterPro" id="IPR017905">
    <property type="entry name" value="ERV/ALR_sulphydryl_oxidase"/>
</dbReference>
<reference evidence="8" key="1">
    <citation type="journal article" date="2020" name="Nature">
        <title>Giant virus diversity and host interactions through global metagenomics.</title>
        <authorList>
            <person name="Schulz F."/>
            <person name="Roux S."/>
            <person name="Paez-Espino D."/>
            <person name="Jungbluth S."/>
            <person name="Walsh D.A."/>
            <person name="Denef V.J."/>
            <person name="McMahon K.D."/>
            <person name="Konstantinidis K.T."/>
            <person name="Eloe-Fadrosh E.A."/>
            <person name="Kyrpides N.C."/>
            <person name="Woyke T."/>
        </authorList>
    </citation>
    <scope>NUCLEOTIDE SEQUENCE</scope>
    <source>
        <strain evidence="8">GVMAG-M-3300023174-116</strain>
        <strain evidence="9">GVMAG-M-3300023179-63</strain>
    </source>
</reference>
<dbReference type="InterPro" id="IPR039799">
    <property type="entry name" value="ALR/ERV"/>
</dbReference>
<dbReference type="GO" id="GO:0050660">
    <property type="term" value="F:flavin adenine dinucleotide binding"/>
    <property type="evidence" value="ECO:0007669"/>
    <property type="project" value="TreeGrafter"/>
</dbReference>
<dbReference type="InterPro" id="IPR036774">
    <property type="entry name" value="ERV/ALR_sulphydryl_oxid_sf"/>
</dbReference>
<keyword evidence="4" id="KW-0274">FAD</keyword>
<dbReference type="PANTHER" id="PTHR12645">
    <property type="entry name" value="ALR/ERV"/>
    <property type="match status" value="1"/>
</dbReference>
<evidence type="ECO:0000313" key="8">
    <source>
        <dbReference type="EMBL" id="QHT11292.1"/>
    </source>
</evidence>
<accession>A0A6C0D4I4</accession>
<sequence length="153" mass="17924">MSFSKEIWGSSVWNLFHTIAHKIKEDKFEFHKSNIIFIIENICNTLPCPECSKDATAMLKKVDFAQINNKADFKLLMFNFHNAINSKLKKPLFDFNELDDKYSKANIDAIYNNLNIIYTANSNIPQLMSSSFHRHHLFPKIKDTLRIIREDLI</sequence>
<evidence type="ECO:0000256" key="2">
    <source>
        <dbReference type="ARBA" id="ARBA00012512"/>
    </source>
</evidence>
<dbReference type="EMBL" id="MN739534">
    <property type="protein sequence ID" value="QHT11292.1"/>
    <property type="molecule type" value="Genomic_DNA"/>
</dbReference>